<dbReference type="AlphaFoldDB" id="S3CV00"/>
<keyword evidence="2" id="KW-1185">Reference proteome</keyword>
<evidence type="ECO:0000313" key="1">
    <source>
        <dbReference type="EMBL" id="EPE29480.1"/>
    </source>
</evidence>
<proteinExistence type="predicted"/>
<dbReference type="EMBL" id="KE145367">
    <property type="protein sequence ID" value="EPE29480.1"/>
    <property type="molecule type" value="Genomic_DNA"/>
</dbReference>
<protein>
    <submittedName>
        <fullName evidence="1">Uncharacterized protein</fullName>
    </submittedName>
</protein>
<evidence type="ECO:0000313" key="2">
    <source>
        <dbReference type="Proteomes" id="UP000016922"/>
    </source>
</evidence>
<dbReference type="GeneID" id="19459698"/>
<reference evidence="1 2" key="1">
    <citation type="journal article" date="2013" name="BMC Genomics">
        <title>Genomics-driven discovery of the pneumocandin biosynthetic gene cluster in the fungus Glarea lozoyensis.</title>
        <authorList>
            <person name="Chen L."/>
            <person name="Yue Q."/>
            <person name="Zhang X."/>
            <person name="Xiang M."/>
            <person name="Wang C."/>
            <person name="Li S."/>
            <person name="Che Y."/>
            <person name="Ortiz-Lopez F.J."/>
            <person name="Bills G.F."/>
            <person name="Liu X."/>
            <person name="An Z."/>
        </authorList>
    </citation>
    <scope>NUCLEOTIDE SEQUENCE [LARGE SCALE GENOMIC DNA]</scope>
    <source>
        <strain evidence="2">ATCC 20868 / MF5171</strain>
    </source>
</reference>
<name>S3CV00_GLAL2</name>
<organism evidence="1 2">
    <name type="scientific">Glarea lozoyensis (strain ATCC 20868 / MF5171)</name>
    <dbReference type="NCBI Taxonomy" id="1116229"/>
    <lineage>
        <taxon>Eukaryota</taxon>
        <taxon>Fungi</taxon>
        <taxon>Dikarya</taxon>
        <taxon>Ascomycota</taxon>
        <taxon>Pezizomycotina</taxon>
        <taxon>Leotiomycetes</taxon>
        <taxon>Helotiales</taxon>
        <taxon>Helotiaceae</taxon>
        <taxon>Glarea</taxon>
    </lineage>
</organism>
<sequence length="108" mass="11420">MRNSGRQHLHSVGSLIVLASELNLLNQHTSPLEVGSPRETQEPKNPKLSWTMLIFTTVRITPMSAKSGIGSSKAARLGVVEVIDICLGRSSGGSKVATTGVGLTPSRN</sequence>
<dbReference type="Proteomes" id="UP000016922">
    <property type="component" value="Unassembled WGS sequence"/>
</dbReference>
<dbReference type="HOGENOM" id="CLU_2197242_0_0_1"/>
<dbReference type="RefSeq" id="XP_008083589.1">
    <property type="nucleotide sequence ID" value="XM_008085398.1"/>
</dbReference>
<gene>
    <name evidence="1" type="ORF">GLAREA_00640</name>
</gene>
<accession>S3CV00</accession>
<dbReference type="KEGG" id="glz:GLAREA_00640"/>